<evidence type="ECO:0000313" key="3">
    <source>
        <dbReference type="Proteomes" id="UP000093391"/>
    </source>
</evidence>
<dbReference type="OrthoDB" id="6711689at2"/>
<dbReference type="KEGG" id="ala:BFG52_15390"/>
<organism evidence="2 3">
    <name type="scientific">Acinetobacter larvae</name>
    <dbReference type="NCBI Taxonomy" id="1789224"/>
    <lineage>
        <taxon>Bacteria</taxon>
        <taxon>Pseudomonadati</taxon>
        <taxon>Pseudomonadota</taxon>
        <taxon>Gammaproteobacteria</taxon>
        <taxon>Moraxellales</taxon>
        <taxon>Moraxellaceae</taxon>
        <taxon>Acinetobacter</taxon>
    </lineage>
</organism>
<dbReference type="AlphaFoldDB" id="A0A1B2M326"/>
<keyword evidence="1" id="KW-0732">Signal</keyword>
<accession>A0A1B2M326</accession>
<feature type="signal peptide" evidence="1">
    <location>
        <begin position="1"/>
        <end position="22"/>
    </location>
</feature>
<sequence length="177" mass="19407">MHKIIKPAIICLCSSMSAVVWAQPLPNVIVQPERALVPVVKTQVIRTAPDQTPVRYTDMTVLEMKNKGADIVAKDLHYVENVGEFSKDKLAVPELKVASAIVPVAKIQETKEVIAQGQVIEKSTQFDATGVEFKRNQQPVVKKLHVGSVETGDAKVSRAVLSQGEETLKDVMILPEK</sequence>
<evidence type="ECO:0000313" key="2">
    <source>
        <dbReference type="EMBL" id="AOA59592.1"/>
    </source>
</evidence>
<reference evidence="2 3" key="1">
    <citation type="submission" date="2016-08" db="EMBL/GenBank/DDBJ databases">
        <authorList>
            <person name="Seilhamer J.J."/>
        </authorList>
    </citation>
    <scope>NUCLEOTIDE SEQUENCE [LARGE SCALE GENOMIC DNA]</scope>
    <source>
        <strain evidence="2 3">BRTC-1</strain>
    </source>
</reference>
<feature type="chain" id="PRO_5008539990" description="G5 domain-containing protein" evidence="1">
    <location>
        <begin position="23"/>
        <end position="177"/>
    </location>
</feature>
<dbReference type="RefSeq" id="WP_067558216.1">
    <property type="nucleotide sequence ID" value="NZ_CP016895.1"/>
</dbReference>
<dbReference type="EMBL" id="CP016895">
    <property type="protein sequence ID" value="AOA59592.1"/>
    <property type="molecule type" value="Genomic_DNA"/>
</dbReference>
<protein>
    <recommendedName>
        <fullName evidence="4">G5 domain-containing protein</fullName>
    </recommendedName>
</protein>
<name>A0A1B2M326_9GAMM</name>
<proteinExistence type="predicted"/>
<evidence type="ECO:0000256" key="1">
    <source>
        <dbReference type="SAM" id="SignalP"/>
    </source>
</evidence>
<keyword evidence="3" id="KW-1185">Reference proteome</keyword>
<dbReference type="STRING" id="1789224.BFG52_15390"/>
<gene>
    <name evidence="2" type="ORF">BFG52_15390</name>
</gene>
<dbReference type="Proteomes" id="UP000093391">
    <property type="component" value="Chromosome"/>
</dbReference>
<evidence type="ECO:0008006" key="4">
    <source>
        <dbReference type="Google" id="ProtNLM"/>
    </source>
</evidence>